<dbReference type="EMBL" id="CM034392">
    <property type="protein sequence ID" value="KAJ0180394.1"/>
    <property type="molecule type" value="Genomic_DNA"/>
</dbReference>
<protein>
    <submittedName>
        <fullName evidence="1">Uncharacterized protein</fullName>
    </submittedName>
</protein>
<evidence type="ECO:0000313" key="1">
    <source>
        <dbReference type="EMBL" id="KAJ0180394.1"/>
    </source>
</evidence>
<accession>A0ACC1D8U8</accession>
<proteinExistence type="predicted"/>
<dbReference type="Proteomes" id="UP000824533">
    <property type="component" value="Linkage Group LG06"/>
</dbReference>
<keyword evidence="2" id="KW-1185">Reference proteome</keyword>
<evidence type="ECO:0000313" key="2">
    <source>
        <dbReference type="Proteomes" id="UP000824533"/>
    </source>
</evidence>
<comment type="caution">
    <text evidence="1">The sequence shown here is derived from an EMBL/GenBank/DDBJ whole genome shotgun (WGS) entry which is preliminary data.</text>
</comment>
<name>A0ACC1D8U8_9NEOP</name>
<gene>
    <name evidence="1" type="ORF">K1T71_003798</name>
</gene>
<reference evidence="1 2" key="1">
    <citation type="journal article" date="2021" name="Front. Genet.">
        <title>Chromosome-Level Genome Assembly Reveals Significant Gene Expansion in the Toll and IMD Signaling Pathways of Dendrolimus kikuchii.</title>
        <authorList>
            <person name="Zhou J."/>
            <person name="Wu P."/>
            <person name="Xiong Z."/>
            <person name="Liu N."/>
            <person name="Zhao N."/>
            <person name="Ji M."/>
            <person name="Qiu Y."/>
            <person name="Yang B."/>
        </authorList>
    </citation>
    <scope>NUCLEOTIDE SEQUENCE [LARGE SCALE GENOMIC DNA]</scope>
    <source>
        <strain evidence="1">Ann1</strain>
    </source>
</reference>
<organism evidence="1 2">
    <name type="scientific">Dendrolimus kikuchii</name>
    <dbReference type="NCBI Taxonomy" id="765133"/>
    <lineage>
        <taxon>Eukaryota</taxon>
        <taxon>Metazoa</taxon>
        <taxon>Ecdysozoa</taxon>
        <taxon>Arthropoda</taxon>
        <taxon>Hexapoda</taxon>
        <taxon>Insecta</taxon>
        <taxon>Pterygota</taxon>
        <taxon>Neoptera</taxon>
        <taxon>Endopterygota</taxon>
        <taxon>Lepidoptera</taxon>
        <taxon>Glossata</taxon>
        <taxon>Ditrysia</taxon>
        <taxon>Bombycoidea</taxon>
        <taxon>Lasiocampidae</taxon>
        <taxon>Dendrolimus</taxon>
    </lineage>
</organism>
<sequence length="241" mass="28170">MNTPIITERSILIDMIHIYRDHPCLWDPDNKHYTNRLFREKAIKLMVEKYKLLDEKACFKTVKRKMEFMRAVYRRELTKVLEANEAGEDYEPKLWYYEHMSFLNSVLQFPKLKNPYIGTTPKKAIAHVDVNQVPSDDEPEPKRMKASQSSEDCDDSDNEEADEADEEPEISHEVIPSERKYVTGSSTIAPVVFGRALGLQLTELQPIQRYIAEKLISDVIYYGRLEKLNLDTSININQQWP</sequence>